<dbReference type="GO" id="GO:0046872">
    <property type="term" value="F:metal ion binding"/>
    <property type="evidence" value="ECO:0007669"/>
    <property type="project" value="UniProtKB-KW"/>
</dbReference>
<evidence type="ECO:0000256" key="5">
    <source>
        <dbReference type="ARBA" id="ARBA00022842"/>
    </source>
</evidence>
<dbReference type="EMBL" id="JXLI01000006">
    <property type="protein sequence ID" value="KJY57745.1"/>
    <property type="molecule type" value="Genomic_DNA"/>
</dbReference>
<dbReference type="HOGENOM" id="CLU_014015_2_0_9"/>
<dbReference type="CDD" id="cd00685">
    <property type="entry name" value="Trans_IPPS_HT"/>
    <property type="match status" value="1"/>
</dbReference>
<dbReference type="PANTHER" id="PTHR12001:SF69">
    <property type="entry name" value="ALL TRANS-POLYPRENYL-DIPHOSPHATE SYNTHASE PDSS1"/>
    <property type="match status" value="1"/>
</dbReference>
<evidence type="ECO:0000256" key="4">
    <source>
        <dbReference type="ARBA" id="ARBA00022723"/>
    </source>
</evidence>
<name>A0A0F4LGL7_9LACO</name>
<dbReference type="Pfam" id="PF00348">
    <property type="entry name" value="polyprenyl_synt"/>
    <property type="match status" value="1"/>
</dbReference>
<dbReference type="InterPro" id="IPR033749">
    <property type="entry name" value="Polyprenyl_synt_CS"/>
</dbReference>
<dbReference type="STRING" id="1218507.JF74_02460"/>
<accession>A0A0F4LGL7</accession>
<gene>
    <name evidence="7" type="ORF">JF74_02460</name>
</gene>
<keyword evidence="3 6" id="KW-0808">Transferase</keyword>
<dbReference type="PROSITE" id="PS00444">
    <property type="entry name" value="POLYPRENYL_SYNTHASE_2"/>
    <property type="match status" value="1"/>
</dbReference>
<dbReference type="AlphaFoldDB" id="A0A0F4LGL7"/>
<evidence type="ECO:0000256" key="3">
    <source>
        <dbReference type="ARBA" id="ARBA00022679"/>
    </source>
</evidence>
<dbReference type="GO" id="GO:0004659">
    <property type="term" value="F:prenyltransferase activity"/>
    <property type="evidence" value="ECO:0007669"/>
    <property type="project" value="InterPro"/>
</dbReference>
<dbReference type="Gene3D" id="1.10.600.10">
    <property type="entry name" value="Farnesyl Diphosphate Synthase"/>
    <property type="match status" value="1"/>
</dbReference>
<dbReference type="PATRIC" id="fig|1218507.3.peg.411"/>
<evidence type="ECO:0000313" key="7">
    <source>
        <dbReference type="EMBL" id="KJY57745.1"/>
    </source>
</evidence>
<comment type="similarity">
    <text evidence="2 6">Belongs to the FPP/GGPP synthase family.</text>
</comment>
<proteinExistence type="inferred from homology"/>
<dbReference type="InterPro" id="IPR008949">
    <property type="entry name" value="Isoprenoid_synthase_dom_sf"/>
</dbReference>
<keyword evidence="4" id="KW-0479">Metal-binding</keyword>
<dbReference type="PANTHER" id="PTHR12001">
    <property type="entry name" value="GERANYLGERANYL PYROPHOSPHATE SYNTHASE"/>
    <property type="match status" value="1"/>
</dbReference>
<protein>
    <submittedName>
        <fullName evidence="7">Putative trans-hexaprenyltranstransferase</fullName>
    </submittedName>
</protein>
<dbReference type="SFLD" id="SFLDS00005">
    <property type="entry name" value="Isoprenoid_Synthase_Type_I"/>
    <property type="match status" value="1"/>
</dbReference>
<dbReference type="InterPro" id="IPR000092">
    <property type="entry name" value="Polyprenyl_synt"/>
</dbReference>
<dbReference type="SUPFAM" id="SSF48576">
    <property type="entry name" value="Terpenoid synthases"/>
    <property type="match status" value="1"/>
</dbReference>
<dbReference type="RefSeq" id="WP_046324198.1">
    <property type="nucleotide sequence ID" value="NZ_JBHTMT010000006.1"/>
</dbReference>
<sequence length="319" mass="35298">MSRLEKELQQVQNTIQKNIRTPKGKLGEAVRYAFSKPGKQLRPSFVLLFGEMGESNREQKLINIAGSIEILHNATLIHDDIIDNSNVRRGRASVQAKYGKTIALYAGDFLFALSLQLLSENTSKITNLRANGSIMQKILAGETTQFGNEYDITITEEEYLEQIRGKTASLFGYACYIGALEGGLSKRLARSAQQVGLLFGQAFQLRDDILDYTASTAELKKPVLSDVVNGVYTGPLIFALKKDSSGKLKDLVKKGKKLNSAQLEQIDLLVSELGGIRHAQDLANDFTNSALALLEKNFAEYPGYEKVADIVRKMLTRNC</sequence>
<dbReference type="Proteomes" id="UP000033531">
    <property type="component" value="Unassembled WGS sequence"/>
</dbReference>
<organism evidence="7 8">
    <name type="scientific">Lactobacillus melliventris</name>
    <dbReference type="NCBI Taxonomy" id="1218507"/>
    <lineage>
        <taxon>Bacteria</taxon>
        <taxon>Bacillati</taxon>
        <taxon>Bacillota</taxon>
        <taxon>Bacilli</taxon>
        <taxon>Lactobacillales</taxon>
        <taxon>Lactobacillaceae</taxon>
        <taxon>Lactobacillus</taxon>
    </lineage>
</organism>
<evidence type="ECO:0000256" key="1">
    <source>
        <dbReference type="ARBA" id="ARBA00001946"/>
    </source>
</evidence>
<comment type="caution">
    <text evidence="7">The sequence shown here is derived from an EMBL/GenBank/DDBJ whole genome shotgun (WGS) entry which is preliminary data.</text>
</comment>
<dbReference type="OrthoDB" id="9805316at2"/>
<reference evidence="7 8" key="1">
    <citation type="submission" date="2015-01" db="EMBL/GenBank/DDBJ databases">
        <title>Comparative genomics of the lactic acid bacteria isolated from the honey bee gut.</title>
        <authorList>
            <person name="Ellegaard K.M."/>
            <person name="Tamarit D."/>
            <person name="Javelind E."/>
            <person name="Olofsson T."/>
            <person name="Andersson S.G."/>
            <person name="Vasquez A."/>
        </authorList>
    </citation>
    <scope>NUCLEOTIDE SEQUENCE [LARGE SCALE GENOMIC DNA]</scope>
    <source>
        <strain evidence="7 8">Hma8</strain>
    </source>
</reference>
<evidence type="ECO:0000256" key="6">
    <source>
        <dbReference type="RuleBase" id="RU004466"/>
    </source>
</evidence>
<dbReference type="PROSITE" id="PS00723">
    <property type="entry name" value="POLYPRENYL_SYNTHASE_1"/>
    <property type="match status" value="1"/>
</dbReference>
<comment type="cofactor">
    <cofactor evidence="1">
        <name>Mg(2+)</name>
        <dbReference type="ChEBI" id="CHEBI:18420"/>
    </cofactor>
</comment>
<keyword evidence="5" id="KW-0460">Magnesium</keyword>
<evidence type="ECO:0000256" key="2">
    <source>
        <dbReference type="ARBA" id="ARBA00006706"/>
    </source>
</evidence>
<dbReference type="GO" id="GO:0008299">
    <property type="term" value="P:isoprenoid biosynthetic process"/>
    <property type="evidence" value="ECO:0007669"/>
    <property type="project" value="InterPro"/>
</dbReference>
<evidence type="ECO:0000313" key="8">
    <source>
        <dbReference type="Proteomes" id="UP000033531"/>
    </source>
</evidence>